<gene>
    <name evidence="1" type="ORF">D0907_17810</name>
</gene>
<evidence type="ECO:0000313" key="1">
    <source>
        <dbReference type="EMBL" id="AXV67178.1"/>
    </source>
</evidence>
<protein>
    <submittedName>
        <fullName evidence="1">Cyanophycinase</fullName>
    </submittedName>
</protein>
<geneLocation type="plasmid" evidence="1 2">
    <name>unnamed1</name>
</geneLocation>
<dbReference type="Gene3D" id="3.40.50.880">
    <property type="match status" value="1"/>
</dbReference>
<name>A0AAD0WE80_9GAMM</name>
<dbReference type="PANTHER" id="PTHR36175:SF1">
    <property type="entry name" value="CYANOPHYCINASE"/>
    <property type="match status" value="1"/>
</dbReference>
<evidence type="ECO:0000313" key="2">
    <source>
        <dbReference type="Proteomes" id="UP000264605"/>
    </source>
</evidence>
<dbReference type="InterPro" id="IPR029062">
    <property type="entry name" value="Class_I_gatase-like"/>
</dbReference>
<accession>A0AAD0WE80</accession>
<keyword evidence="1" id="KW-0614">Plasmid</keyword>
<dbReference type="GeneID" id="99507340"/>
<dbReference type="KEGG" id="pdj:D0907_17810"/>
<dbReference type="EMBL" id="CP032091">
    <property type="protein sequence ID" value="AXV67178.1"/>
    <property type="molecule type" value="Genomic_DNA"/>
</dbReference>
<proteinExistence type="predicted"/>
<dbReference type="RefSeq" id="WP_118844948.1">
    <property type="nucleotide sequence ID" value="NZ_CP032091.1"/>
</dbReference>
<dbReference type="AlphaFoldDB" id="A0AAD0WE80"/>
<dbReference type="Proteomes" id="UP000264605">
    <property type="component" value="Plasmid unnamed1"/>
</dbReference>
<organism evidence="1 2">
    <name type="scientific">Pseudoalteromonas lipolytica</name>
    <dbReference type="NCBI Taxonomy" id="570156"/>
    <lineage>
        <taxon>Bacteria</taxon>
        <taxon>Pseudomonadati</taxon>
        <taxon>Pseudomonadota</taxon>
        <taxon>Gammaproteobacteria</taxon>
        <taxon>Alteromonadales</taxon>
        <taxon>Pseudoalteromonadaceae</taxon>
        <taxon>Pseudoalteromonas</taxon>
    </lineage>
</organism>
<reference evidence="1 2" key="1">
    <citation type="submission" date="2018-08" db="EMBL/GenBank/DDBJ databases">
        <title>Draft genome sequence of Pseudoalteromonas donghaensis HJ51.</title>
        <authorList>
            <person name="Oh J."/>
            <person name="Roh D."/>
        </authorList>
    </citation>
    <scope>NUCLEOTIDE SEQUENCE [LARGE SCALE GENOMIC DNA]</scope>
    <source>
        <strain evidence="1 2">HJ51</strain>
        <plasmid evidence="1 2">unnamed1</plasmid>
    </source>
</reference>
<dbReference type="PANTHER" id="PTHR36175">
    <property type="entry name" value="CYANOPHYCINASE"/>
    <property type="match status" value="1"/>
</dbReference>
<sequence>MCLFKIVYGAFRAALLVFFLLLSFFSFAVKPTNQTLVMVGGELAMCSSANSQHCISEEAISGKQSRLFKITREAIKTVNQSWPTNNKANKKAVNTLLNTLVDTHSKSMRKTQLLWAWRDTNNELLSVLHVSEFNYVLDMLEIAVVDQQQNRIKERVFPAYNVESSSTDILDFVAASIKVNSQTPKVLVITASSRDPYASADYYESLLNHKGIQAEWLPLTPASAYALVNDKCNELNTLRQTEMHLFNREKVYRDRTDTELAFCQQGINALHKQLNTATAVIFNDGDQALAQQVLFTRSGEPYPWFTKLQSRPVIMGVGSGSILQNGGVSAQGKKSVMVLQGDSLSALRQGGTNYDCIGCEMKEASDVLVYSTKSGLATFDYGTVDSHFSERNRTMRLARLLADTGQKYGFGIDETTALVSIRSADTALMTVIGKNGVVHIESAGKLSGKLSYWPAGAVIDVTDKSFSFAKRSVDNALPSMTIPPLPLQRFGGIFSEAKLRSLLQAMCLTQEQQAVAQQDEFLLNLDATEQTHYYRINKSRSGCGVENLSFKVKTFN</sequence>